<evidence type="ECO:0000256" key="2">
    <source>
        <dbReference type="ARBA" id="ARBA00005887"/>
    </source>
</evidence>
<dbReference type="InterPro" id="IPR018047">
    <property type="entry name" value="Ammonium_transpt_CS"/>
</dbReference>
<protein>
    <recommendedName>
        <fullName evidence="8">Ammonium transporter</fullName>
    </recommendedName>
</protein>
<feature type="transmembrane region" description="Helical" evidence="8">
    <location>
        <begin position="161"/>
        <end position="182"/>
    </location>
</feature>
<feature type="transmembrane region" description="Helical" evidence="8">
    <location>
        <begin position="98"/>
        <end position="120"/>
    </location>
</feature>
<comment type="similarity">
    <text evidence="2 8">Belongs to the ammonia transporter channel (TC 1.A.11.2) family.</text>
</comment>
<dbReference type="Pfam" id="PF00909">
    <property type="entry name" value="Ammonium_transp"/>
    <property type="match status" value="1"/>
</dbReference>
<feature type="transmembrane region" description="Helical" evidence="8">
    <location>
        <begin position="282"/>
        <end position="299"/>
    </location>
</feature>
<dbReference type="InterPro" id="IPR024041">
    <property type="entry name" value="NH4_transpt_AmtB-like_dom"/>
</dbReference>
<sequence length="402" mass="42180">MVLSTGNTAWMLIATIMVLLMSVPGIAFFYGGLSKRKNVLNSMFLSLIAFAIVSILWVMYGYQFAFADLSFAGLIGIPKTLFMEGIGVGSLTGTIPTFVFAGFQLTFAGLTAAVVSGAIVGRMKTKAWVIFIILWATFVYIPICHWIWGGGWLMNIGAIDFAGGVAVEVNSGFSALALALILGKRKDTSLLPHNLGYSILGAGFLWFGWMGFNGGSALAANGLAGSAILVSNTAAAVAMIVWLLLDVLNDGKPTVLGAITGAVAGLVAVTPAAGFVSLSGGIIIGLGASLISYYAVFYIKSKFGYDDALDVFGVHGLSGVWGLIATGLFAAPSINGVAGLFYGNPEQLIIQLIAVVAAISYSFTVSYFIGRVLDILIGLRVDDKEEIMGLDSALHEESGYRI</sequence>
<evidence type="ECO:0000256" key="3">
    <source>
        <dbReference type="ARBA" id="ARBA00022448"/>
    </source>
</evidence>
<evidence type="ECO:0000256" key="6">
    <source>
        <dbReference type="ARBA" id="ARBA00023136"/>
    </source>
</evidence>
<organism evidence="10 11">
    <name type="scientific">Methanobrevibacter gottschalkii</name>
    <dbReference type="NCBI Taxonomy" id="190974"/>
    <lineage>
        <taxon>Archaea</taxon>
        <taxon>Methanobacteriati</taxon>
        <taxon>Methanobacteriota</taxon>
        <taxon>Methanomada group</taxon>
        <taxon>Methanobacteria</taxon>
        <taxon>Methanobacteriales</taxon>
        <taxon>Methanobacteriaceae</taxon>
        <taxon>Methanobrevibacter</taxon>
    </lineage>
</organism>
<keyword evidence="4 8" id="KW-0812">Transmembrane</keyword>
<evidence type="ECO:0000256" key="1">
    <source>
        <dbReference type="ARBA" id="ARBA00004141"/>
    </source>
</evidence>
<evidence type="ECO:0000313" key="10">
    <source>
        <dbReference type="EMBL" id="SEK96542.1"/>
    </source>
</evidence>
<evidence type="ECO:0000259" key="9">
    <source>
        <dbReference type="Pfam" id="PF00909"/>
    </source>
</evidence>
<keyword evidence="6 8" id="KW-0472">Membrane</keyword>
<accession>A0A1H7LC71</accession>
<keyword evidence="7 8" id="KW-0924">Ammonia transport</keyword>
<dbReference type="STRING" id="190974.SAMN05216439_1756"/>
<dbReference type="SUPFAM" id="SSF111352">
    <property type="entry name" value="Ammonium transporter"/>
    <property type="match status" value="1"/>
</dbReference>
<reference evidence="10 11" key="1">
    <citation type="submission" date="2016-10" db="EMBL/GenBank/DDBJ databases">
        <authorList>
            <person name="de Groot N.N."/>
        </authorList>
    </citation>
    <scope>NUCLEOTIDE SEQUENCE [LARGE SCALE GENOMIC DNA]</scope>
    <source>
        <strain evidence="10 11">DSM 11978</strain>
    </source>
</reference>
<name>A0A1H7LC71_9EURY</name>
<gene>
    <name evidence="10" type="ORF">SAMN05216439_1756</name>
</gene>
<feature type="transmembrane region" description="Helical" evidence="8">
    <location>
        <begin position="127"/>
        <end position="149"/>
    </location>
</feature>
<feature type="transmembrane region" description="Helical" evidence="8">
    <location>
        <begin position="320"/>
        <end position="342"/>
    </location>
</feature>
<dbReference type="AlphaFoldDB" id="A0A1H7LC71"/>
<dbReference type="Gene3D" id="1.10.3430.10">
    <property type="entry name" value="Ammonium transporter AmtB like domains"/>
    <property type="match status" value="1"/>
</dbReference>
<dbReference type="NCBIfam" id="TIGR00836">
    <property type="entry name" value="amt"/>
    <property type="match status" value="1"/>
</dbReference>
<feature type="domain" description="Ammonium transporter AmtB-like" evidence="9">
    <location>
        <begin position="9"/>
        <end position="400"/>
    </location>
</feature>
<feature type="transmembrane region" description="Helical" evidence="8">
    <location>
        <begin position="12"/>
        <end position="31"/>
    </location>
</feature>
<evidence type="ECO:0000256" key="5">
    <source>
        <dbReference type="ARBA" id="ARBA00022989"/>
    </source>
</evidence>
<feature type="transmembrane region" description="Helical" evidence="8">
    <location>
        <begin position="348"/>
        <end position="370"/>
    </location>
</feature>
<dbReference type="InterPro" id="IPR029020">
    <property type="entry name" value="Ammonium/urea_transptr"/>
</dbReference>
<dbReference type="PANTHER" id="PTHR43029">
    <property type="entry name" value="AMMONIUM TRANSPORTER MEP2"/>
    <property type="match status" value="1"/>
</dbReference>
<dbReference type="PANTHER" id="PTHR43029:SF10">
    <property type="entry name" value="AMMONIUM TRANSPORTER MEP2"/>
    <property type="match status" value="1"/>
</dbReference>
<evidence type="ECO:0000313" key="11">
    <source>
        <dbReference type="Proteomes" id="UP000199506"/>
    </source>
</evidence>
<keyword evidence="5 8" id="KW-1133">Transmembrane helix</keyword>
<feature type="transmembrane region" description="Helical" evidence="8">
    <location>
        <begin position="194"/>
        <end position="212"/>
    </location>
</feature>
<dbReference type="EMBL" id="FOAK01000007">
    <property type="protein sequence ID" value="SEK96542.1"/>
    <property type="molecule type" value="Genomic_DNA"/>
</dbReference>
<evidence type="ECO:0000256" key="7">
    <source>
        <dbReference type="ARBA" id="ARBA00023177"/>
    </source>
</evidence>
<dbReference type="InterPro" id="IPR001905">
    <property type="entry name" value="Ammonium_transpt"/>
</dbReference>
<keyword evidence="3 8" id="KW-0813">Transport</keyword>
<proteinExistence type="inferred from homology"/>
<dbReference type="PROSITE" id="PS01219">
    <property type="entry name" value="AMMONIUM_TRANSP"/>
    <property type="match status" value="1"/>
</dbReference>
<dbReference type="GO" id="GO:0005886">
    <property type="term" value="C:plasma membrane"/>
    <property type="evidence" value="ECO:0007669"/>
    <property type="project" value="UniProtKB-SubCell"/>
</dbReference>
<feature type="transmembrane region" description="Helical" evidence="8">
    <location>
        <begin position="218"/>
        <end position="243"/>
    </location>
</feature>
<feature type="transmembrane region" description="Helical" evidence="8">
    <location>
        <begin position="43"/>
        <end position="62"/>
    </location>
</feature>
<feature type="transmembrane region" description="Helical" evidence="8">
    <location>
        <begin position="255"/>
        <end position="276"/>
    </location>
</feature>
<comment type="subcellular location">
    <subcellularLocation>
        <location evidence="8">Cell membrane</location>
        <topology evidence="8">Multi-pass membrane protein</topology>
    </subcellularLocation>
    <subcellularLocation>
        <location evidence="1">Membrane</location>
        <topology evidence="1">Multi-pass membrane protein</topology>
    </subcellularLocation>
</comment>
<evidence type="ECO:0000256" key="8">
    <source>
        <dbReference type="RuleBase" id="RU362002"/>
    </source>
</evidence>
<evidence type="ECO:0000256" key="4">
    <source>
        <dbReference type="ARBA" id="ARBA00022692"/>
    </source>
</evidence>
<dbReference type="Proteomes" id="UP000199506">
    <property type="component" value="Unassembled WGS sequence"/>
</dbReference>
<dbReference type="GO" id="GO:0008519">
    <property type="term" value="F:ammonium channel activity"/>
    <property type="evidence" value="ECO:0007669"/>
    <property type="project" value="InterPro"/>
</dbReference>